<dbReference type="InterPro" id="IPR003439">
    <property type="entry name" value="ABC_transporter-like_ATP-bd"/>
</dbReference>
<evidence type="ECO:0000256" key="3">
    <source>
        <dbReference type="ARBA" id="ARBA00022989"/>
    </source>
</evidence>
<dbReference type="Pfam" id="PF00005">
    <property type="entry name" value="ABC_tran"/>
    <property type="match status" value="1"/>
</dbReference>
<comment type="caution">
    <text evidence="7">The sequence shown here is derived from an EMBL/GenBank/DDBJ whole genome shotgun (WGS) entry which is preliminary data.</text>
</comment>
<dbReference type="SUPFAM" id="SSF90123">
    <property type="entry name" value="ABC transporter transmembrane region"/>
    <property type="match status" value="1"/>
</dbReference>
<dbReference type="Gene3D" id="3.40.50.300">
    <property type="entry name" value="P-loop containing nucleotide triphosphate hydrolases"/>
    <property type="match status" value="1"/>
</dbReference>
<feature type="non-terminal residue" evidence="7">
    <location>
        <position position="477"/>
    </location>
</feature>
<dbReference type="Pfam" id="PF00664">
    <property type="entry name" value="ABC_membrane"/>
    <property type="match status" value="1"/>
</dbReference>
<keyword evidence="3 5" id="KW-1133">Transmembrane helix</keyword>
<dbReference type="GO" id="GO:0005524">
    <property type="term" value="F:ATP binding"/>
    <property type="evidence" value="ECO:0007669"/>
    <property type="project" value="InterPro"/>
</dbReference>
<keyword evidence="2 5" id="KW-0812">Transmembrane</keyword>
<keyword evidence="4 5" id="KW-0472">Membrane</keyword>
<evidence type="ECO:0000313" key="7">
    <source>
        <dbReference type="EMBL" id="OGY11464.1"/>
    </source>
</evidence>
<dbReference type="EMBL" id="MHBZ01000017">
    <property type="protein sequence ID" value="OGY11464.1"/>
    <property type="molecule type" value="Genomic_DNA"/>
</dbReference>
<dbReference type="STRING" id="1797516.A3D26_04545"/>
<dbReference type="InterPro" id="IPR011527">
    <property type="entry name" value="ABC1_TM_dom"/>
</dbReference>
<dbReference type="PROSITE" id="PS50929">
    <property type="entry name" value="ABC_TM1F"/>
    <property type="match status" value="1"/>
</dbReference>
<name>A0A1G1V7N1_9BACT</name>
<feature type="transmembrane region" description="Helical" evidence="5">
    <location>
        <begin position="132"/>
        <end position="153"/>
    </location>
</feature>
<evidence type="ECO:0000256" key="4">
    <source>
        <dbReference type="ARBA" id="ARBA00023136"/>
    </source>
</evidence>
<dbReference type="PANTHER" id="PTHR24221:SF654">
    <property type="entry name" value="ATP-BINDING CASSETTE SUB-FAMILY B MEMBER 6"/>
    <property type="match status" value="1"/>
</dbReference>
<evidence type="ECO:0000256" key="1">
    <source>
        <dbReference type="ARBA" id="ARBA00004651"/>
    </source>
</evidence>
<dbReference type="GO" id="GO:0005886">
    <property type="term" value="C:plasma membrane"/>
    <property type="evidence" value="ECO:0007669"/>
    <property type="project" value="UniProtKB-SubCell"/>
</dbReference>
<feature type="transmembrane region" description="Helical" evidence="5">
    <location>
        <begin position="276"/>
        <end position="295"/>
    </location>
</feature>
<sequence>MFKIFKRYYSFIFHYKAACAFFVVALLISNVAWAYLPVFYKSFTEAIQKSASFEALLFILLAYIGLRFLELVGHILTYAVADWVVIRASRDARIAVVRKIQDLDFAFHVTRSTGGLISAIKRGDGAFFGMSHAVNIQLVGIFLKFLLMVYFFSLIRWEIAVLMAVSFFAAIAVSRTLILNNVKKRSAFNDAEDDISGIIVDNMINYETVKLFGKEEREITRLRSSFVSWSQKLWSYFGSFRSIDVTIGSLVNLSLFLVLLFSLNKAARLELSVGEYVYILGFVTSFFPQFFEMVYEFRNIAKQFADIEIYFSFFDREVIVRDPEKPVERQHVRGEIEFKGVTFGYPESRGTALRNFNLTIREGESVAFVGKSGVGKTTLVKLLMRFYDVQKGEITIDGYDIRKFAKARLRSFIGVVPQETVLFNDTIGFNIAYGADKPSQKAIRAASKMAHLDEFVGSLSKKYETMVGERGVKLSGG</sequence>
<dbReference type="AlphaFoldDB" id="A0A1G1V7N1"/>
<evidence type="ECO:0000256" key="2">
    <source>
        <dbReference type="ARBA" id="ARBA00022692"/>
    </source>
</evidence>
<evidence type="ECO:0000256" key="5">
    <source>
        <dbReference type="SAM" id="Phobius"/>
    </source>
</evidence>
<feature type="transmembrane region" description="Helical" evidence="5">
    <location>
        <begin position="50"/>
        <end position="69"/>
    </location>
</feature>
<accession>A0A1G1V7N1</accession>
<dbReference type="InterPro" id="IPR036640">
    <property type="entry name" value="ABC1_TM_sf"/>
</dbReference>
<comment type="subcellular location">
    <subcellularLocation>
        <location evidence="1">Cell membrane</location>
        <topology evidence="1">Multi-pass membrane protein</topology>
    </subcellularLocation>
</comment>
<dbReference type="InterPro" id="IPR027417">
    <property type="entry name" value="P-loop_NTPase"/>
</dbReference>
<dbReference type="Proteomes" id="UP000178319">
    <property type="component" value="Unassembled WGS sequence"/>
</dbReference>
<proteinExistence type="predicted"/>
<dbReference type="SUPFAM" id="SSF52540">
    <property type="entry name" value="P-loop containing nucleoside triphosphate hydrolases"/>
    <property type="match status" value="1"/>
</dbReference>
<organism evidence="7 8">
    <name type="scientific">Candidatus Blackburnbacteria bacterium RIFCSPHIGHO2_02_FULL_44_20</name>
    <dbReference type="NCBI Taxonomy" id="1797516"/>
    <lineage>
        <taxon>Bacteria</taxon>
        <taxon>Candidatus Blackburniibacteriota</taxon>
    </lineage>
</organism>
<dbReference type="GO" id="GO:0016887">
    <property type="term" value="F:ATP hydrolysis activity"/>
    <property type="evidence" value="ECO:0007669"/>
    <property type="project" value="InterPro"/>
</dbReference>
<evidence type="ECO:0000313" key="8">
    <source>
        <dbReference type="Proteomes" id="UP000178319"/>
    </source>
</evidence>
<gene>
    <name evidence="7" type="ORF">A3D26_04545</name>
</gene>
<feature type="domain" description="ABC transmembrane type-1" evidence="6">
    <location>
        <begin position="20"/>
        <end position="302"/>
    </location>
</feature>
<protein>
    <recommendedName>
        <fullName evidence="6">ABC transmembrane type-1 domain-containing protein</fullName>
    </recommendedName>
</protein>
<dbReference type="Gene3D" id="1.20.1560.10">
    <property type="entry name" value="ABC transporter type 1, transmembrane domain"/>
    <property type="match status" value="1"/>
</dbReference>
<dbReference type="InterPro" id="IPR039421">
    <property type="entry name" value="Type_1_exporter"/>
</dbReference>
<reference evidence="7 8" key="1">
    <citation type="journal article" date="2016" name="Nat. Commun.">
        <title>Thousands of microbial genomes shed light on interconnected biogeochemical processes in an aquifer system.</title>
        <authorList>
            <person name="Anantharaman K."/>
            <person name="Brown C.T."/>
            <person name="Hug L.A."/>
            <person name="Sharon I."/>
            <person name="Castelle C.J."/>
            <person name="Probst A.J."/>
            <person name="Thomas B.C."/>
            <person name="Singh A."/>
            <person name="Wilkins M.J."/>
            <person name="Karaoz U."/>
            <person name="Brodie E.L."/>
            <person name="Williams K.H."/>
            <person name="Hubbard S.S."/>
            <person name="Banfield J.F."/>
        </authorList>
    </citation>
    <scope>NUCLEOTIDE SEQUENCE [LARGE SCALE GENOMIC DNA]</scope>
</reference>
<feature type="transmembrane region" description="Helical" evidence="5">
    <location>
        <begin position="245"/>
        <end position="264"/>
    </location>
</feature>
<dbReference type="PANTHER" id="PTHR24221">
    <property type="entry name" value="ATP-BINDING CASSETTE SUB-FAMILY B"/>
    <property type="match status" value="1"/>
</dbReference>
<evidence type="ECO:0000259" key="6">
    <source>
        <dbReference type="PROSITE" id="PS50929"/>
    </source>
</evidence>
<feature type="transmembrane region" description="Helical" evidence="5">
    <location>
        <begin position="159"/>
        <end position="178"/>
    </location>
</feature>
<dbReference type="GO" id="GO:0140359">
    <property type="term" value="F:ABC-type transporter activity"/>
    <property type="evidence" value="ECO:0007669"/>
    <property type="project" value="InterPro"/>
</dbReference>